<evidence type="ECO:0000313" key="2">
    <source>
        <dbReference type="Proteomes" id="UP000504636"/>
    </source>
</evidence>
<sequence>MWLLIRHADGLVKSLYAQRELGKLTGELVIKSQKFKKYATLFCLAFCQSMEHDCSARRRCERILRRAGAYNVLHKYEDGGVESDARRKITVSVFKDLDYREITEPSDILAIAANVCSYNTRILVPKIAKDQAMSLSLGILTLCMSNGEMIKTDSEETALSKRIFDFLEDQSMSIGPPLQYGALTFIKHCRVPVSRLSAAGIHTEGILWKLSDVIRPDRLRQSLLFQDKDLNQNNIFRNGLDDYQRHRMFDLLEVLNQRNKKRYQRLANNLRAYLNGNESPVGSDDWPSKYCMDMMAACIVNAIDSKKYLQLARPIGGLPKGGRGVPYRAIFTRDRDELRHSGPTYIFTSWSRTKERKQEASQYRSLAKYVSVEVSINTTNGLARLKNRKWANGLCFFDGEANHPFVFEWPDSLCR</sequence>
<dbReference type="Proteomes" id="UP000504636">
    <property type="component" value="Unplaced"/>
</dbReference>
<dbReference type="EMBL" id="MU003700">
    <property type="protein sequence ID" value="KAF2809960.1"/>
    <property type="molecule type" value="Genomic_DNA"/>
</dbReference>
<dbReference type="GeneID" id="54460774"/>
<gene>
    <name evidence="1 3" type="ORF">BDZ99DRAFT_462590</name>
</gene>
<keyword evidence="2" id="KW-1185">Reference proteome</keyword>
<organism evidence="1">
    <name type="scientific">Mytilinidion resinicola</name>
    <dbReference type="NCBI Taxonomy" id="574789"/>
    <lineage>
        <taxon>Eukaryota</taxon>
        <taxon>Fungi</taxon>
        <taxon>Dikarya</taxon>
        <taxon>Ascomycota</taxon>
        <taxon>Pezizomycotina</taxon>
        <taxon>Dothideomycetes</taxon>
        <taxon>Pleosporomycetidae</taxon>
        <taxon>Mytilinidiales</taxon>
        <taxon>Mytilinidiaceae</taxon>
        <taxon>Mytilinidion</taxon>
    </lineage>
</organism>
<reference evidence="3" key="2">
    <citation type="submission" date="2020-04" db="EMBL/GenBank/DDBJ databases">
        <authorList>
            <consortium name="NCBI Genome Project"/>
        </authorList>
    </citation>
    <scope>NUCLEOTIDE SEQUENCE</scope>
    <source>
        <strain evidence="3">CBS 304.34</strain>
    </source>
</reference>
<evidence type="ECO:0000313" key="1">
    <source>
        <dbReference type="EMBL" id="KAF2809960.1"/>
    </source>
</evidence>
<evidence type="ECO:0000313" key="3">
    <source>
        <dbReference type="RefSeq" id="XP_033576924.1"/>
    </source>
</evidence>
<reference evidence="3" key="3">
    <citation type="submission" date="2025-04" db="UniProtKB">
        <authorList>
            <consortium name="RefSeq"/>
        </authorList>
    </citation>
    <scope>IDENTIFICATION</scope>
    <source>
        <strain evidence="3">CBS 304.34</strain>
    </source>
</reference>
<dbReference type="AlphaFoldDB" id="A0A6A6YME1"/>
<dbReference type="OrthoDB" id="270167at2759"/>
<name>A0A6A6YME1_9PEZI</name>
<accession>A0A6A6YME1</accession>
<reference evidence="1 3" key="1">
    <citation type="journal article" date="2020" name="Stud. Mycol.">
        <title>101 Dothideomycetes genomes: a test case for predicting lifestyles and emergence of pathogens.</title>
        <authorList>
            <person name="Haridas S."/>
            <person name="Albert R."/>
            <person name="Binder M."/>
            <person name="Bloem J."/>
            <person name="Labutti K."/>
            <person name="Salamov A."/>
            <person name="Andreopoulos B."/>
            <person name="Baker S."/>
            <person name="Barry K."/>
            <person name="Bills G."/>
            <person name="Bluhm B."/>
            <person name="Cannon C."/>
            <person name="Castanera R."/>
            <person name="Culley D."/>
            <person name="Daum C."/>
            <person name="Ezra D."/>
            <person name="Gonzalez J."/>
            <person name="Henrissat B."/>
            <person name="Kuo A."/>
            <person name="Liang C."/>
            <person name="Lipzen A."/>
            <person name="Lutzoni F."/>
            <person name="Magnuson J."/>
            <person name="Mondo S."/>
            <person name="Nolan M."/>
            <person name="Ohm R."/>
            <person name="Pangilinan J."/>
            <person name="Park H.-J."/>
            <person name="Ramirez L."/>
            <person name="Alfaro M."/>
            <person name="Sun H."/>
            <person name="Tritt A."/>
            <person name="Yoshinaga Y."/>
            <person name="Zwiers L.-H."/>
            <person name="Turgeon B."/>
            <person name="Goodwin S."/>
            <person name="Spatafora J."/>
            <person name="Crous P."/>
            <person name="Grigoriev I."/>
        </authorList>
    </citation>
    <scope>NUCLEOTIDE SEQUENCE</scope>
    <source>
        <strain evidence="1 3">CBS 304.34</strain>
    </source>
</reference>
<proteinExistence type="predicted"/>
<dbReference type="RefSeq" id="XP_033576924.1">
    <property type="nucleotide sequence ID" value="XM_033719881.1"/>
</dbReference>
<protein>
    <submittedName>
        <fullName evidence="1 3">Uncharacterized protein</fullName>
    </submittedName>
</protein>